<dbReference type="RefSeq" id="XP_001215076.1">
    <property type="nucleotide sequence ID" value="XM_001215076.1"/>
</dbReference>
<comment type="similarity">
    <text evidence="1">Belongs to the paxM FAD-dependent monooxygenase family.</text>
</comment>
<feature type="signal peptide" evidence="5">
    <location>
        <begin position="1"/>
        <end position="21"/>
    </location>
</feature>
<organism evidence="7 8">
    <name type="scientific">Aspergillus terreus (strain NIH 2624 / FGSC A1156)</name>
    <dbReference type="NCBI Taxonomy" id="341663"/>
    <lineage>
        <taxon>Eukaryota</taxon>
        <taxon>Fungi</taxon>
        <taxon>Dikarya</taxon>
        <taxon>Ascomycota</taxon>
        <taxon>Pezizomycotina</taxon>
        <taxon>Eurotiomycetes</taxon>
        <taxon>Eurotiomycetidae</taxon>
        <taxon>Eurotiales</taxon>
        <taxon>Aspergillaceae</taxon>
        <taxon>Aspergillus</taxon>
        <taxon>Aspergillus subgen. Circumdati</taxon>
    </lineage>
</organism>
<dbReference type="eggNOG" id="KOG2614">
    <property type="taxonomic scope" value="Eukaryota"/>
</dbReference>
<gene>
    <name evidence="7" type="ORF">ATEG_05898</name>
</gene>
<protein>
    <recommendedName>
        <fullName evidence="6">FAD-binding domain-containing protein</fullName>
    </recommendedName>
</protein>
<evidence type="ECO:0000313" key="7">
    <source>
        <dbReference type="EMBL" id="EAU33659.1"/>
    </source>
</evidence>
<dbReference type="AlphaFoldDB" id="Q0CK86"/>
<sequence length="481" mass="53349">MDKPSFRVIIVGGSIAGLTLAHCLRQANIDHVVLEKGEDVAPQLGASVGIFPNGGRILQQLGLFDEVEALVDPIRVSNTTFPDGFMCRSLVSERLEERFGFPVAFLDRQKLLDILYRNYPDKTNIITGTKVTEVRKVDNGVCVSTDDGTLYHGDLVVGADGVHSRIRSEMWRLAGAARKSVAKEKENMTVEYSCIFGISSVETGLETGAMLQALRDGLTVLTIRGKDNRIFWFIIQKLGQKYVYPDCPRFSLDDAAEACAQIADVQLYKDLHVRDLWKTRLVASMTALEEFLLQTWHYDRIVLLGDSVHKVLFPIDLSAASPVYANTVQMAPNFGQGANCAIEDAAILASLLHELVNVNSTSQPTDQQIDNVLTEYRKQRHERASNICNTSAMTTRVQARDGLFKKFLGRYYVPRADKLGAYVMSKFFADAPALGFLPLPERSGSGWTTYRTEKRWIAWASGLAKSAFAGLLGCNDHVESL</sequence>
<dbReference type="Gene3D" id="3.50.50.60">
    <property type="entry name" value="FAD/NAD(P)-binding domain"/>
    <property type="match status" value="1"/>
</dbReference>
<accession>Q0CK86</accession>
<feature type="chain" id="PRO_5004170273" description="FAD-binding domain-containing protein" evidence="5">
    <location>
        <begin position="22"/>
        <end position="481"/>
    </location>
</feature>
<proteinExistence type="inferred from homology"/>
<keyword evidence="2" id="KW-0285">Flavoprotein</keyword>
<dbReference type="STRING" id="341663.Q0CK86"/>
<dbReference type="HOGENOM" id="CLU_009665_12_2_1"/>
<evidence type="ECO:0000259" key="6">
    <source>
        <dbReference type="Pfam" id="PF01494"/>
    </source>
</evidence>
<keyword evidence="5" id="KW-0732">Signal</keyword>
<keyword evidence="3" id="KW-0274">FAD</keyword>
<dbReference type="PRINTS" id="PR00420">
    <property type="entry name" value="RNGMNOXGNASE"/>
</dbReference>
<dbReference type="OrthoDB" id="10029326at2759"/>
<evidence type="ECO:0000256" key="1">
    <source>
        <dbReference type="ARBA" id="ARBA00007992"/>
    </source>
</evidence>
<keyword evidence="4" id="KW-0560">Oxidoreductase</keyword>
<dbReference type="GeneID" id="4321832"/>
<dbReference type="InterPro" id="IPR036188">
    <property type="entry name" value="FAD/NAD-bd_sf"/>
</dbReference>
<dbReference type="PANTHER" id="PTHR47356">
    <property type="entry name" value="FAD-DEPENDENT MONOOXYGENASE ASQG-RELATED"/>
    <property type="match status" value="1"/>
</dbReference>
<dbReference type="Proteomes" id="UP000007963">
    <property type="component" value="Unassembled WGS sequence"/>
</dbReference>
<dbReference type="GO" id="GO:0004497">
    <property type="term" value="F:monooxygenase activity"/>
    <property type="evidence" value="ECO:0007669"/>
    <property type="project" value="InterPro"/>
</dbReference>
<dbReference type="InterPro" id="IPR050562">
    <property type="entry name" value="FAD_mOase_fung"/>
</dbReference>
<dbReference type="InterPro" id="IPR002938">
    <property type="entry name" value="FAD-bd"/>
</dbReference>
<evidence type="ECO:0000256" key="5">
    <source>
        <dbReference type="SAM" id="SignalP"/>
    </source>
</evidence>
<dbReference type="VEuPathDB" id="FungiDB:ATEG_05898"/>
<dbReference type="Pfam" id="PF01494">
    <property type="entry name" value="FAD_binding_3"/>
    <property type="match status" value="1"/>
</dbReference>
<evidence type="ECO:0000256" key="3">
    <source>
        <dbReference type="ARBA" id="ARBA00022827"/>
    </source>
</evidence>
<name>Q0CK86_ASPTN</name>
<reference evidence="8" key="1">
    <citation type="submission" date="2005-09" db="EMBL/GenBank/DDBJ databases">
        <title>Annotation of the Aspergillus terreus NIH2624 genome.</title>
        <authorList>
            <person name="Birren B.W."/>
            <person name="Lander E.S."/>
            <person name="Galagan J.E."/>
            <person name="Nusbaum C."/>
            <person name="Devon K."/>
            <person name="Henn M."/>
            <person name="Ma L.-J."/>
            <person name="Jaffe D.B."/>
            <person name="Butler J."/>
            <person name="Alvarez P."/>
            <person name="Gnerre S."/>
            <person name="Grabherr M."/>
            <person name="Kleber M."/>
            <person name="Mauceli E.W."/>
            <person name="Brockman W."/>
            <person name="Rounsley S."/>
            <person name="Young S.K."/>
            <person name="LaButti K."/>
            <person name="Pushparaj V."/>
            <person name="DeCaprio D."/>
            <person name="Crawford M."/>
            <person name="Koehrsen M."/>
            <person name="Engels R."/>
            <person name="Montgomery P."/>
            <person name="Pearson M."/>
            <person name="Howarth C."/>
            <person name="Larson L."/>
            <person name="Luoma S."/>
            <person name="White J."/>
            <person name="Alvarado L."/>
            <person name="Kodira C.D."/>
            <person name="Zeng Q."/>
            <person name="Oleary S."/>
            <person name="Yandava C."/>
            <person name="Denning D.W."/>
            <person name="Nierman W.C."/>
            <person name="Milne T."/>
            <person name="Madden K."/>
        </authorList>
    </citation>
    <scope>NUCLEOTIDE SEQUENCE [LARGE SCALE GENOMIC DNA]</scope>
    <source>
        <strain evidence="8">NIH 2624 / FGSC A1156</strain>
    </source>
</reference>
<dbReference type="GO" id="GO:0071949">
    <property type="term" value="F:FAD binding"/>
    <property type="evidence" value="ECO:0007669"/>
    <property type="project" value="InterPro"/>
</dbReference>
<dbReference type="EMBL" id="CH476601">
    <property type="protein sequence ID" value="EAU33659.1"/>
    <property type="molecule type" value="Genomic_DNA"/>
</dbReference>
<feature type="domain" description="FAD-binding" evidence="6">
    <location>
        <begin position="7"/>
        <end position="311"/>
    </location>
</feature>
<evidence type="ECO:0000256" key="4">
    <source>
        <dbReference type="ARBA" id="ARBA00023002"/>
    </source>
</evidence>
<dbReference type="PANTHER" id="PTHR47356:SF2">
    <property type="entry name" value="FAD-BINDING DOMAIN-CONTAINING PROTEIN-RELATED"/>
    <property type="match status" value="1"/>
</dbReference>
<dbReference type="OMA" id="SIGLWPN"/>
<evidence type="ECO:0000256" key="2">
    <source>
        <dbReference type="ARBA" id="ARBA00022630"/>
    </source>
</evidence>
<evidence type="ECO:0000313" key="8">
    <source>
        <dbReference type="Proteomes" id="UP000007963"/>
    </source>
</evidence>
<dbReference type="SUPFAM" id="SSF51905">
    <property type="entry name" value="FAD/NAD(P)-binding domain"/>
    <property type="match status" value="1"/>
</dbReference>